<comment type="caution">
    <text evidence="1">The sequence shown here is derived from an EMBL/GenBank/DDBJ whole genome shotgun (WGS) entry which is preliminary data.</text>
</comment>
<reference evidence="1" key="1">
    <citation type="journal article" date="2014" name="Front. Microbiol.">
        <title>High frequency of phylogenetically diverse reductive dehalogenase-homologous genes in deep subseafloor sedimentary metagenomes.</title>
        <authorList>
            <person name="Kawai M."/>
            <person name="Futagami T."/>
            <person name="Toyoda A."/>
            <person name="Takaki Y."/>
            <person name="Nishi S."/>
            <person name="Hori S."/>
            <person name="Arai W."/>
            <person name="Tsubouchi T."/>
            <person name="Morono Y."/>
            <person name="Uchiyama I."/>
            <person name="Ito T."/>
            <person name="Fujiyama A."/>
            <person name="Inagaki F."/>
            <person name="Takami H."/>
        </authorList>
    </citation>
    <scope>NUCLEOTIDE SEQUENCE</scope>
    <source>
        <strain evidence="1">Expedition CK06-06</strain>
    </source>
</reference>
<organism evidence="1">
    <name type="scientific">marine sediment metagenome</name>
    <dbReference type="NCBI Taxonomy" id="412755"/>
    <lineage>
        <taxon>unclassified sequences</taxon>
        <taxon>metagenomes</taxon>
        <taxon>ecological metagenomes</taxon>
    </lineage>
</organism>
<evidence type="ECO:0000313" key="1">
    <source>
        <dbReference type="EMBL" id="GAJ20401.1"/>
    </source>
</evidence>
<protein>
    <submittedName>
        <fullName evidence="1">Uncharacterized protein</fullName>
    </submittedName>
</protein>
<dbReference type="EMBL" id="BARW01039436">
    <property type="protein sequence ID" value="GAJ20401.1"/>
    <property type="molecule type" value="Genomic_DNA"/>
</dbReference>
<feature type="non-terminal residue" evidence="1">
    <location>
        <position position="144"/>
    </location>
</feature>
<accession>X1VSY1</accession>
<name>X1VSY1_9ZZZZ</name>
<proteinExistence type="predicted"/>
<feature type="non-terminal residue" evidence="1">
    <location>
        <position position="1"/>
    </location>
</feature>
<gene>
    <name evidence="1" type="ORF">S12H4_60072</name>
</gene>
<dbReference type="AlphaFoldDB" id="X1VSY1"/>
<sequence length="144" mass="16621">LNPNISQGRFPANLLVSNDMLNDGKISKSEGGKTIRKKENSIYDLSYNFNMRGYGDIGSFSRYFDLDKWWKERNKRLSKQPCFICGYVEKHGNYIDIDGRTYCDECLISGSYLDIPKLNIRELSKSVQKTFPFLIVPKATKSEK</sequence>